<dbReference type="UniPathway" id="UPA00214"/>
<comment type="similarity">
    <text evidence="4 11">Belongs to the NAD(P)-dependent epimerase/dehydratase family.</text>
</comment>
<dbReference type="SUPFAM" id="SSF51735">
    <property type="entry name" value="NAD(P)-binding Rossmann-fold domains"/>
    <property type="match status" value="1"/>
</dbReference>
<dbReference type="AlphaFoldDB" id="A0A098ERC5"/>
<evidence type="ECO:0000256" key="1">
    <source>
        <dbReference type="ARBA" id="ARBA00000083"/>
    </source>
</evidence>
<dbReference type="Pfam" id="PF01370">
    <property type="entry name" value="Epimerase"/>
    <property type="match status" value="1"/>
</dbReference>
<organism evidence="13 14">
    <name type="scientific">Planococcus massiliensis</name>
    <dbReference type="NCBI Taxonomy" id="1499687"/>
    <lineage>
        <taxon>Bacteria</taxon>
        <taxon>Bacillati</taxon>
        <taxon>Bacillota</taxon>
        <taxon>Bacilli</taxon>
        <taxon>Bacillales</taxon>
        <taxon>Caryophanaceae</taxon>
        <taxon>Planococcus</taxon>
    </lineage>
</organism>
<evidence type="ECO:0000256" key="5">
    <source>
        <dbReference type="ARBA" id="ARBA00013189"/>
    </source>
</evidence>
<dbReference type="CDD" id="cd05247">
    <property type="entry name" value="UDP_G4E_1_SDR_e"/>
    <property type="match status" value="1"/>
</dbReference>
<evidence type="ECO:0000313" key="14">
    <source>
        <dbReference type="Proteomes" id="UP000043699"/>
    </source>
</evidence>
<protein>
    <recommendedName>
        <fullName evidence="6 11">UDP-glucose 4-epimerase</fullName>
        <ecNumber evidence="5 11">5.1.3.2</ecNumber>
    </recommendedName>
</protein>
<evidence type="ECO:0000256" key="4">
    <source>
        <dbReference type="ARBA" id="ARBA00007637"/>
    </source>
</evidence>
<keyword evidence="10 11" id="KW-0119">Carbohydrate metabolism</keyword>
<comment type="pathway">
    <text evidence="3 11">Carbohydrate metabolism; galactose metabolism.</text>
</comment>
<dbReference type="NCBIfam" id="TIGR01179">
    <property type="entry name" value="galE"/>
    <property type="match status" value="1"/>
</dbReference>
<dbReference type="Proteomes" id="UP000043699">
    <property type="component" value="Unassembled WGS sequence"/>
</dbReference>
<evidence type="ECO:0000256" key="3">
    <source>
        <dbReference type="ARBA" id="ARBA00004947"/>
    </source>
</evidence>
<evidence type="ECO:0000256" key="10">
    <source>
        <dbReference type="ARBA" id="ARBA00023277"/>
    </source>
</evidence>
<sequence>MMRILVLGGAGYIGSHAVYQLIDQGMEVVVVDNLETGHREAVHPKAVFYKGDIRDAAFLDSVFEKEAIDEVLHYAANSLVGESMENPLKYFDNNVYGTQVLLKAMVNHGVKKIVFSSTAATYGEPEMVPITETMPTNPGNTYGETKLTMEKMMKWTALAHGLKFVSLRYFNVAGARETAEIGEDHRPESHLVPLILQTALGQRSDITVFGDDYDTPDGTCIRDYVHVEDLIQAHLLALSYLRNGGESDVFNLGSSQGFSVNEMIDAARIVTGKDIPVKIGPRRAGDPGTLIASSDKAREVLGWKPVHTSVEKIIGDAWRWHSAHPAGYEKDV</sequence>
<gene>
    <name evidence="13" type="primary">galE_2</name>
    <name evidence="13" type="ORF">BN1080_02858</name>
</gene>
<evidence type="ECO:0000259" key="12">
    <source>
        <dbReference type="Pfam" id="PF01370"/>
    </source>
</evidence>
<proteinExistence type="inferred from homology"/>
<dbReference type="STRING" id="1499687.BN1080_02858"/>
<evidence type="ECO:0000256" key="6">
    <source>
        <dbReference type="ARBA" id="ARBA00018569"/>
    </source>
</evidence>
<evidence type="ECO:0000256" key="8">
    <source>
        <dbReference type="ARBA" id="ARBA00023144"/>
    </source>
</evidence>
<dbReference type="InterPro" id="IPR036291">
    <property type="entry name" value="NAD(P)-bd_dom_sf"/>
</dbReference>
<evidence type="ECO:0000313" key="13">
    <source>
        <dbReference type="EMBL" id="CEG23851.1"/>
    </source>
</evidence>
<dbReference type="PANTHER" id="PTHR43725:SF53">
    <property type="entry name" value="UDP-ARABINOSE 4-EPIMERASE 1"/>
    <property type="match status" value="1"/>
</dbReference>
<dbReference type="EC" id="5.1.3.2" evidence="5 11"/>
<comment type="subunit">
    <text evidence="11">Homodimer.</text>
</comment>
<name>A0A098ERC5_9BACL</name>
<dbReference type="Gene3D" id="3.40.50.720">
    <property type="entry name" value="NAD(P)-binding Rossmann-like Domain"/>
    <property type="match status" value="1"/>
</dbReference>
<keyword evidence="8" id="KW-0299">Galactose metabolism</keyword>
<comment type="cofactor">
    <cofactor evidence="2 11">
        <name>NAD(+)</name>
        <dbReference type="ChEBI" id="CHEBI:57540"/>
    </cofactor>
</comment>
<keyword evidence="7 11" id="KW-0520">NAD</keyword>
<evidence type="ECO:0000256" key="9">
    <source>
        <dbReference type="ARBA" id="ARBA00023235"/>
    </source>
</evidence>
<comment type="catalytic activity">
    <reaction evidence="1 11">
        <text>UDP-alpha-D-glucose = UDP-alpha-D-galactose</text>
        <dbReference type="Rhea" id="RHEA:22168"/>
        <dbReference type="ChEBI" id="CHEBI:58885"/>
        <dbReference type="ChEBI" id="CHEBI:66914"/>
        <dbReference type="EC" id="5.1.3.2"/>
    </reaction>
</comment>
<dbReference type="GO" id="GO:0003978">
    <property type="term" value="F:UDP-glucose 4-epimerase activity"/>
    <property type="evidence" value="ECO:0007669"/>
    <property type="project" value="UniProtKB-UniRule"/>
</dbReference>
<dbReference type="GO" id="GO:0033499">
    <property type="term" value="P:galactose catabolic process via UDP-galactose, Leloir pathway"/>
    <property type="evidence" value="ECO:0007669"/>
    <property type="project" value="TreeGrafter"/>
</dbReference>
<dbReference type="Gene3D" id="3.90.25.10">
    <property type="entry name" value="UDP-galactose 4-epimerase, domain 1"/>
    <property type="match status" value="1"/>
</dbReference>
<keyword evidence="14" id="KW-1185">Reference proteome</keyword>
<dbReference type="PANTHER" id="PTHR43725">
    <property type="entry name" value="UDP-GLUCOSE 4-EPIMERASE"/>
    <property type="match status" value="1"/>
</dbReference>
<keyword evidence="9 11" id="KW-0413">Isomerase</keyword>
<evidence type="ECO:0000256" key="7">
    <source>
        <dbReference type="ARBA" id="ARBA00023027"/>
    </source>
</evidence>
<evidence type="ECO:0000256" key="11">
    <source>
        <dbReference type="RuleBase" id="RU366046"/>
    </source>
</evidence>
<feature type="domain" description="NAD-dependent epimerase/dehydratase" evidence="12">
    <location>
        <begin position="4"/>
        <end position="253"/>
    </location>
</feature>
<evidence type="ECO:0000256" key="2">
    <source>
        <dbReference type="ARBA" id="ARBA00001911"/>
    </source>
</evidence>
<dbReference type="InterPro" id="IPR001509">
    <property type="entry name" value="Epimerase_deHydtase"/>
</dbReference>
<accession>A0A098ERC5</accession>
<reference evidence="13 14" key="1">
    <citation type="submission" date="2014-09" db="EMBL/GenBank/DDBJ databases">
        <authorList>
            <person name="Urmite Genomes Urmite Genomes"/>
        </authorList>
    </citation>
    <scope>NUCLEOTIDE SEQUENCE [LARGE SCALE GENOMIC DNA]</scope>
    <source>
        <strain evidence="13 14">ES2</strain>
    </source>
</reference>
<dbReference type="EMBL" id="CCXS01000001">
    <property type="protein sequence ID" value="CEG23851.1"/>
    <property type="molecule type" value="Genomic_DNA"/>
</dbReference>
<dbReference type="InterPro" id="IPR005886">
    <property type="entry name" value="UDP_G4E"/>
</dbReference>